<dbReference type="PROSITE" id="PS50045">
    <property type="entry name" value="SIGMA54_INTERACT_4"/>
    <property type="match status" value="1"/>
</dbReference>
<dbReference type="Pfam" id="PF25601">
    <property type="entry name" value="AAA_lid_14"/>
    <property type="match status" value="1"/>
</dbReference>
<keyword evidence="2" id="KW-0067">ATP-binding</keyword>
<evidence type="ECO:0000256" key="2">
    <source>
        <dbReference type="ARBA" id="ARBA00022840"/>
    </source>
</evidence>
<dbReference type="CDD" id="cd00009">
    <property type="entry name" value="AAA"/>
    <property type="match status" value="1"/>
</dbReference>
<dbReference type="SUPFAM" id="SSF52540">
    <property type="entry name" value="P-loop containing nucleoside triphosphate hydrolases"/>
    <property type="match status" value="1"/>
</dbReference>
<dbReference type="AlphaFoldDB" id="A0A849SMA8"/>
<keyword evidence="1" id="KW-0547">Nucleotide-binding</keyword>
<dbReference type="FunFam" id="3.40.50.300:FF:000006">
    <property type="entry name" value="DNA-binding transcriptional regulator NtrC"/>
    <property type="match status" value="1"/>
</dbReference>
<organism evidence="7 8">
    <name type="scientific">Eiseniibacteriota bacterium</name>
    <dbReference type="NCBI Taxonomy" id="2212470"/>
    <lineage>
        <taxon>Bacteria</taxon>
        <taxon>Candidatus Eiseniibacteriota</taxon>
    </lineage>
</organism>
<dbReference type="InterPro" id="IPR003593">
    <property type="entry name" value="AAA+_ATPase"/>
</dbReference>
<keyword evidence="3" id="KW-0805">Transcription regulation</keyword>
<evidence type="ECO:0000256" key="4">
    <source>
        <dbReference type="ARBA" id="ARBA00023163"/>
    </source>
</evidence>
<reference evidence="7 8" key="1">
    <citation type="submission" date="2020-04" db="EMBL/GenBank/DDBJ databases">
        <title>Metagenomic profiling of ammonia- and methane-oxidizing microorganisms in a Dutch drinking water treatment plant.</title>
        <authorList>
            <person name="Poghosyan L."/>
            <person name="Leucker S."/>
        </authorList>
    </citation>
    <scope>NUCLEOTIDE SEQUENCE [LARGE SCALE GENOMIC DNA]</scope>
    <source>
        <strain evidence="7">S-RSF-IL-03</strain>
    </source>
</reference>
<gene>
    <name evidence="7" type="ORF">HOP12_12185</name>
</gene>
<dbReference type="Gene3D" id="1.10.8.60">
    <property type="match status" value="1"/>
</dbReference>
<comment type="caution">
    <text evidence="7">The sequence shown here is derived from an EMBL/GenBank/DDBJ whole genome shotgun (WGS) entry which is preliminary data.</text>
</comment>
<evidence type="ECO:0000313" key="8">
    <source>
        <dbReference type="Proteomes" id="UP000580839"/>
    </source>
</evidence>
<dbReference type="GO" id="GO:0005524">
    <property type="term" value="F:ATP binding"/>
    <property type="evidence" value="ECO:0007669"/>
    <property type="project" value="UniProtKB-KW"/>
</dbReference>
<proteinExistence type="predicted"/>
<dbReference type="Pfam" id="PF00158">
    <property type="entry name" value="Sigma54_activat"/>
    <property type="match status" value="1"/>
</dbReference>
<feature type="region of interest" description="Disordered" evidence="5">
    <location>
        <begin position="275"/>
        <end position="318"/>
    </location>
</feature>
<dbReference type="Gene3D" id="1.25.40.10">
    <property type="entry name" value="Tetratricopeptide repeat domain"/>
    <property type="match status" value="2"/>
</dbReference>
<dbReference type="InterPro" id="IPR058031">
    <property type="entry name" value="AAA_lid_NorR"/>
</dbReference>
<feature type="domain" description="Sigma-54 factor interaction" evidence="6">
    <location>
        <begin position="330"/>
        <end position="557"/>
    </location>
</feature>
<dbReference type="EMBL" id="JABFRW010000155">
    <property type="protein sequence ID" value="NOT34913.1"/>
    <property type="molecule type" value="Genomic_DNA"/>
</dbReference>
<dbReference type="InterPro" id="IPR027417">
    <property type="entry name" value="P-loop_NTPase"/>
</dbReference>
<evidence type="ECO:0000256" key="5">
    <source>
        <dbReference type="SAM" id="MobiDB-lite"/>
    </source>
</evidence>
<sequence length="629" mass="69554">MQLAIAINEKMGFRAFLGDAERSLAIVEWKAGRLREAARLATAAIGHHLDAGAKRRGAVAQLLHGLIRLHAGQLKEAEAEIVKASELYEVSDTSRLALLSQEYLGDVHLEQGEAVEALKFYDEVWPKAMALVPKGDIIAELRHRRAECYLLLGQRERAYEESLQGLKHCRELGDRYEEAATYRVLALSAAAVGRFAEAKSWFDQGFAFYEDIETPYEWGKLWLAYGDWLCGDHAGQFSDHRAALEAFRAARDHFEQMGAEGKLAAADARIQKLAPTLSPEPSSTDASRDRSHSGSGLSDSVREKPRPPRRPRASSETERRAARALELFGLVTRNRSVLDILEQCAKLAEGRSPMLVLGESGTGKELVAAGIHTISGRRGQFLPLNCAAIPPEVFESELFGHMAGSFTGALRDKIGIVEACDGGSMFLDEVGEMPLELQARVLRFLESGEFRRVGATRNTRADTRLVAATNRDRLALKNGEGFRADLYYRLAHGVITLPPLRQRGDDIALLIEHFLEQACSEAGREVKLADSAWARLGAHPWPGNVRELRSTIQRVVALARDGEVIDANGIELDDSDVPTNLLEETIVVEKRRIEEALRQAGGMKSEAARRLGLSRTTLLSKMKRYGMME</sequence>
<evidence type="ECO:0000256" key="3">
    <source>
        <dbReference type="ARBA" id="ARBA00023015"/>
    </source>
</evidence>
<dbReference type="Pfam" id="PF02954">
    <property type="entry name" value="HTH_8"/>
    <property type="match status" value="1"/>
</dbReference>
<dbReference type="InterPro" id="IPR002078">
    <property type="entry name" value="Sigma_54_int"/>
</dbReference>
<dbReference type="SMART" id="SM00382">
    <property type="entry name" value="AAA"/>
    <property type="match status" value="1"/>
</dbReference>
<dbReference type="PROSITE" id="PS00675">
    <property type="entry name" value="SIGMA54_INTERACT_1"/>
    <property type="match status" value="1"/>
</dbReference>
<dbReference type="SUPFAM" id="SSF46689">
    <property type="entry name" value="Homeodomain-like"/>
    <property type="match status" value="1"/>
</dbReference>
<evidence type="ECO:0000313" key="7">
    <source>
        <dbReference type="EMBL" id="NOT34913.1"/>
    </source>
</evidence>
<dbReference type="InterPro" id="IPR009057">
    <property type="entry name" value="Homeodomain-like_sf"/>
</dbReference>
<dbReference type="PRINTS" id="PR01590">
    <property type="entry name" value="HTHFIS"/>
</dbReference>
<keyword evidence="4" id="KW-0804">Transcription</keyword>
<dbReference type="GO" id="GO:0006355">
    <property type="term" value="P:regulation of DNA-templated transcription"/>
    <property type="evidence" value="ECO:0007669"/>
    <property type="project" value="InterPro"/>
</dbReference>
<name>A0A849SMA8_UNCEI</name>
<dbReference type="InterPro" id="IPR011990">
    <property type="entry name" value="TPR-like_helical_dom_sf"/>
</dbReference>
<accession>A0A849SMA8</accession>
<dbReference type="Gene3D" id="1.10.10.60">
    <property type="entry name" value="Homeodomain-like"/>
    <property type="match status" value="1"/>
</dbReference>
<protein>
    <submittedName>
        <fullName evidence="7">Sigma 54-interacting transcriptional regulator</fullName>
    </submittedName>
</protein>
<evidence type="ECO:0000256" key="1">
    <source>
        <dbReference type="ARBA" id="ARBA00022741"/>
    </source>
</evidence>
<evidence type="ECO:0000259" key="6">
    <source>
        <dbReference type="PROSITE" id="PS50045"/>
    </source>
</evidence>
<dbReference type="Proteomes" id="UP000580839">
    <property type="component" value="Unassembled WGS sequence"/>
</dbReference>
<dbReference type="PANTHER" id="PTHR32071">
    <property type="entry name" value="TRANSCRIPTIONAL REGULATORY PROTEIN"/>
    <property type="match status" value="1"/>
</dbReference>
<dbReference type="Gene3D" id="3.40.50.300">
    <property type="entry name" value="P-loop containing nucleotide triphosphate hydrolases"/>
    <property type="match status" value="1"/>
</dbReference>
<dbReference type="GO" id="GO:0043565">
    <property type="term" value="F:sequence-specific DNA binding"/>
    <property type="evidence" value="ECO:0007669"/>
    <property type="project" value="InterPro"/>
</dbReference>
<dbReference type="SUPFAM" id="SSF48452">
    <property type="entry name" value="TPR-like"/>
    <property type="match status" value="2"/>
</dbReference>
<dbReference type="InterPro" id="IPR002197">
    <property type="entry name" value="HTH_Fis"/>
</dbReference>
<dbReference type="InterPro" id="IPR025662">
    <property type="entry name" value="Sigma_54_int_dom_ATP-bd_1"/>
</dbReference>